<accession>A0A8K0CSL8</accession>
<dbReference type="EMBL" id="VTPC01050783">
    <property type="protein sequence ID" value="KAF2890516.1"/>
    <property type="molecule type" value="Genomic_DNA"/>
</dbReference>
<sequence>MRRIYSRVVRNKLEEAIEGKIGENQAGFTAGKSCIDHIYTVKQLPEKKRAKNKNMHIAFIDVRKACDSVPRAEIWKAMQDMGIKRNLIQAIKNLYNQNEISIKMRKRIIGNIKTTKELLQPPFFAKLRR</sequence>
<name>A0A8K0CSL8_IGNLU</name>
<feature type="domain" description="Reverse transcriptase" evidence="1">
    <location>
        <begin position="3"/>
        <end position="101"/>
    </location>
</feature>
<proteinExistence type="predicted"/>
<keyword evidence="3" id="KW-1185">Reference proteome</keyword>
<dbReference type="PANTHER" id="PTHR47027:SF30">
    <property type="entry name" value="THAP-TYPE DOMAIN-CONTAINING PROTEIN"/>
    <property type="match status" value="1"/>
</dbReference>
<evidence type="ECO:0000313" key="3">
    <source>
        <dbReference type="Proteomes" id="UP000801492"/>
    </source>
</evidence>
<dbReference type="PANTHER" id="PTHR47027">
    <property type="entry name" value="REVERSE TRANSCRIPTASE DOMAIN-CONTAINING PROTEIN"/>
    <property type="match status" value="1"/>
</dbReference>
<comment type="caution">
    <text evidence="2">The sequence shown here is derived from an EMBL/GenBank/DDBJ whole genome shotgun (WGS) entry which is preliminary data.</text>
</comment>
<protein>
    <recommendedName>
        <fullName evidence="1">Reverse transcriptase domain-containing protein</fullName>
    </recommendedName>
</protein>
<evidence type="ECO:0000259" key="1">
    <source>
        <dbReference type="Pfam" id="PF00078"/>
    </source>
</evidence>
<dbReference type="OrthoDB" id="6745707at2759"/>
<gene>
    <name evidence="2" type="ORF">ILUMI_15657</name>
</gene>
<dbReference type="AlphaFoldDB" id="A0A8K0CSL8"/>
<dbReference type="Pfam" id="PF00078">
    <property type="entry name" value="RVT_1"/>
    <property type="match status" value="1"/>
</dbReference>
<dbReference type="Proteomes" id="UP000801492">
    <property type="component" value="Unassembled WGS sequence"/>
</dbReference>
<dbReference type="InterPro" id="IPR000477">
    <property type="entry name" value="RT_dom"/>
</dbReference>
<reference evidence="2" key="1">
    <citation type="submission" date="2019-08" db="EMBL/GenBank/DDBJ databases">
        <title>The genome of the North American firefly Photinus pyralis.</title>
        <authorList>
            <consortium name="Photinus pyralis genome working group"/>
            <person name="Fallon T.R."/>
            <person name="Sander Lower S.E."/>
            <person name="Weng J.-K."/>
        </authorList>
    </citation>
    <scope>NUCLEOTIDE SEQUENCE</scope>
    <source>
        <strain evidence="2">TRF0915ILg1</strain>
        <tissue evidence="2">Whole body</tissue>
    </source>
</reference>
<organism evidence="2 3">
    <name type="scientific">Ignelater luminosus</name>
    <name type="common">Cucubano</name>
    <name type="synonym">Pyrophorus luminosus</name>
    <dbReference type="NCBI Taxonomy" id="2038154"/>
    <lineage>
        <taxon>Eukaryota</taxon>
        <taxon>Metazoa</taxon>
        <taxon>Ecdysozoa</taxon>
        <taxon>Arthropoda</taxon>
        <taxon>Hexapoda</taxon>
        <taxon>Insecta</taxon>
        <taxon>Pterygota</taxon>
        <taxon>Neoptera</taxon>
        <taxon>Endopterygota</taxon>
        <taxon>Coleoptera</taxon>
        <taxon>Polyphaga</taxon>
        <taxon>Elateriformia</taxon>
        <taxon>Elateroidea</taxon>
        <taxon>Elateridae</taxon>
        <taxon>Agrypninae</taxon>
        <taxon>Pyrophorini</taxon>
        <taxon>Ignelater</taxon>
    </lineage>
</organism>
<evidence type="ECO:0000313" key="2">
    <source>
        <dbReference type="EMBL" id="KAF2890516.1"/>
    </source>
</evidence>